<proteinExistence type="predicted"/>
<organism evidence="2 3">
    <name type="scientific">Araneus ventricosus</name>
    <name type="common">Orbweaver spider</name>
    <name type="synonym">Epeira ventricosa</name>
    <dbReference type="NCBI Taxonomy" id="182803"/>
    <lineage>
        <taxon>Eukaryota</taxon>
        <taxon>Metazoa</taxon>
        <taxon>Ecdysozoa</taxon>
        <taxon>Arthropoda</taxon>
        <taxon>Chelicerata</taxon>
        <taxon>Arachnida</taxon>
        <taxon>Araneae</taxon>
        <taxon>Araneomorphae</taxon>
        <taxon>Entelegynae</taxon>
        <taxon>Araneoidea</taxon>
        <taxon>Araneidae</taxon>
        <taxon>Araneus</taxon>
    </lineage>
</organism>
<keyword evidence="1" id="KW-0472">Membrane</keyword>
<evidence type="ECO:0000313" key="3">
    <source>
        <dbReference type="Proteomes" id="UP000499080"/>
    </source>
</evidence>
<dbReference type="Proteomes" id="UP000499080">
    <property type="component" value="Unassembled WGS sequence"/>
</dbReference>
<protein>
    <submittedName>
        <fullName evidence="2">Uncharacterized protein</fullName>
    </submittedName>
</protein>
<dbReference type="AlphaFoldDB" id="A0A4Y2K0Z0"/>
<feature type="transmembrane region" description="Helical" evidence="1">
    <location>
        <begin position="34"/>
        <end position="55"/>
    </location>
</feature>
<reference evidence="2 3" key="1">
    <citation type="journal article" date="2019" name="Sci. Rep.">
        <title>Orb-weaving spider Araneus ventricosus genome elucidates the spidroin gene catalogue.</title>
        <authorList>
            <person name="Kono N."/>
            <person name="Nakamura H."/>
            <person name="Ohtoshi R."/>
            <person name="Moran D.A.P."/>
            <person name="Shinohara A."/>
            <person name="Yoshida Y."/>
            <person name="Fujiwara M."/>
            <person name="Mori M."/>
            <person name="Tomita M."/>
            <person name="Arakawa K."/>
        </authorList>
    </citation>
    <scope>NUCLEOTIDE SEQUENCE [LARGE SCALE GENOMIC DNA]</scope>
</reference>
<gene>
    <name evidence="2" type="ORF">AVEN_160026_1</name>
</gene>
<accession>A0A4Y2K0Z0</accession>
<evidence type="ECO:0000313" key="2">
    <source>
        <dbReference type="EMBL" id="GBM95817.1"/>
    </source>
</evidence>
<comment type="caution">
    <text evidence="2">The sequence shown here is derived from an EMBL/GenBank/DDBJ whole genome shotgun (WGS) entry which is preliminary data.</text>
</comment>
<dbReference type="EMBL" id="BGPR01004093">
    <property type="protein sequence ID" value="GBM95817.1"/>
    <property type="molecule type" value="Genomic_DNA"/>
</dbReference>
<keyword evidence="1" id="KW-1133">Transmembrane helix</keyword>
<evidence type="ECO:0000256" key="1">
    <source>
        <dbReference type="SAM" id="Phobius"/>
    </source>
</evidence>
<keyword evidence="1" id="KW-0812">Transmembrane</keyword>
<name>A0A4Y2K0Z0_ARAVE</name>
<sequence length="144" mass="15729">MSAIASAVTIITIDLLSAFAANLNKCRFSCFLHFVFSGISVNKASFSIILLVGLLSSYIHRTIFVTKPAGVVSPKLSRIPLTHVEKKKLKGAVKRTGTSNAVEKKISETSYHDFRRSSNVEVELEVGVITNRAGCKIKKTKFAI</sequence>
<keyword evidence="3" id="KW-1185">Reference proteome</keyword>